<dbReference type="InterPro" id="IPR009057">
    <property type="entry name" value="Homeodomain-like_sf"/>
</dbReference>
<dbReference type="InterPro" id="IPR020449">
    <property type="entry name" value="Tscrpt_reg_AraC-type_HTH"/>
</dbReference>
<dbReference type="KEGG" id="rgu:A4W93_03755"/>
<dbReference type="SUPFAM" id="SSF46689">
    <property type="entry name" value="Homeodomain-like"/>
    <property type="match status" value="2"/>
</dbReference>
<keyword evidence="4" id="KW-0804">Transcription</keyword>
<evidence type="ECO:0000256" key="3">
    <source>
        <dbReference type="ARBA" id="ARBA00023159"/>
    </source>
</evidence>
<name>A0A1W6L4G8_9BURK</name>
<accession>A0A1W6L4G8</accession>
<dbReference type="PANTHER" id="PTHR46796:SF7">
    <property type="entry name" value="ARAC FAMILY TRANSCRIPTIONAL REGULATOR"/>
    <property type="match status" value="1"/>
</dbReference>
<dbReference type="InterPro" id="IPR018062">
    <property type="entry name" value="HTH_AraC-typ_CS"/>
</dbReference>
<evidence type="ECO:0000313" key="6">
    <source>
        <dbReference type="Proteomes" id="UP000193427"/>
    </source>
</evidence>
<keyword evidence="6" id="KW-1185">Reference proteome</keyword>
<dbReference type="Pfam" id="PF12852">
    <property type="entry name" value="Cupin_6"/>
    <property type="match status" value="1"/>
</dbReference>
<dbReference type="GO" id="GO:0043565">
    <property type="term" value="F:sequence-specific DNA binding"/>
    <property type="evidence" value="ECO:0007669"/>
    <property type="project" value="InterPro"/>
</dbReference>
<evidence type="ECO:0000256" key="1">
    <source>
        <dbReference type="ARBA" id="ARBA00023015"/>
    </source>
</evidence>
<dbReference type="AlphaFoldDB" id="A0A1W6L4G8"/>
<proteinExistence type="predicted"/>
<dbReference type="PROSITE" id="PS00041">
    <property type="entry name" value="HTH_ARAC_FAMILY_1"/>
    <property type="match status" value="1"/>
</dbReference>
<dbReference type="Gene3D" id="1.10.10.60">
    <property type="entry name" value="Homeodomain-like"/>
    <property type="match status" value="1"/>
</dbReference>
<protein>
    <submittedName>
        <fullName evidence="5">Cupin</fullName>
    </submittedName>
</protein>
<dbReference type="RefSeq" id="WP_085749343.1">
    <property type="nucleotide sequence ID" value="NZ_BSPR01000002.1"/>
</dbReference>
<evidence type="ECO:0000256" key="2">
    <source>
        <dbReference type="ARBA" id="ARBA00023125"/>
    </source>
</evidence>
<dbReference type="Proteomes" id="UP000193427">
    <property type="component" value="Chromosome"/>
</dbReference>
<keyword evidence="2" id="KW-0238">DNA-binding</keyword>
<organism evidence="5 6">
    <name type="scientific">Piscinibacter gummiphilus</name>
    <dbReference type="NCBI Taxonomy" id="946333"/>
    <lineage>
        <taxon>Bacteria</taxon>
        <taxon>Pseudomonadati</taxon>
        <taxon>Pseudomonadota</taxon>
        <taxon>Betaproteobacteria</taxon>
        <taxon>Burkholderiales</taxon>
        <taxon>Sphaerotilaceae</taxon>
        <taxon>Piscinibacter</taxon>
    </lineage>
</organism>
<dbReference type="GO" id="GO:0003700">
    <property type="term" value="F:DNA-binding transcription factor activity"/>
    <property type="evidence" value="ECO:0007669"/>
    <property type="project" value="InterPro"/>
</dbReference>
<dbReference type="OrthoDB" id="9789899at2"/>
<evidence type="ECO:0000313" key="5">
    <source>
        <dbReference type="EMBL" id="ARN19102.1"/>
    </source>
</evidence>
<dbReference type="InterPro" id="IPR050204">
    <property type="entry name" value="AraC_XylS_family_regulators"/>
</dbReference>
<dbReference type="InterPro" id="IPR032783">
    <property type="entry name" value="AraC_lig"/>
</dbReference>
<reference evidence="5 6" key="1">
    <citation type="submission" date="2016-04" db="EMBL/GenBank/DDBJ databases">
        <title>Complete genome sequence of natural rubber-degrading, novel Gram-negative bacterium, Rhizobacter gummiphilus strain NS21.</title>
        <authorList>
            <person name="Tabata M."/>
            <person name="Kasai D."/>
            <person name="Fukuda M."/>
        </authorList>
    </citation>
    <scope>NUCLEOTIDE SEQUENCE [LARGE SCALE GENOMIC DNA]</scope>
    <source>
        <strain evidence="5 6">NS21</strain>
    </source>
</reference>
<dbReference type="SMART" id="SM00342">
    <property type="entry name" value="HTH_ARAC"/>
    <property type="match status" value="1"/>
</dbReference>
<dbReference type="EMBL" id="CP015118">
    <property type="protein sequence ID" value="ARN19102.1"/>
    <property type="molecule type" value="Genomic_DNA"/>
</dbReference>
<dbReference type="PANTHER" id="PTHR46796">
    <property type="entry name" value="HTH-TYPE TRANSCRIPTIONAL ACTIVATOR RHAS-RELATED"/>
    <property type="match status" value="1"/>
</dbReference>
<sequence length="320" mass="34332">MDTPPPPDLWPSIDPLGEALHALRMSGVFCCRSEATAPWGVAMPPMAGCAMFHVVTEGQCWIETPDAPARCLRPGDFVLVPHGHGHRLVSEPGGNADELFALPREFTSGRYEVLRFDGGGAACGLVCGAVKFEDPAARRLIALLPPTLWIEAGEAPWMQATLQHLAAEARQMRPGGEAVVTRLADILIIQAIRAWMAQDTTARTGWLGALQDRAIGAALAAIHRDPARDWTLVSLAATAAMSRSAFAARFTQLVGVPAMQYLAQWRMQVAHTRLAEHGGAIPEVAEGVGYQSEAAFSRAFKRHLGVAPGEVVRRARAAAQ</sequence>
<keyword evidence="1" id="KW-0805">Transcription regulation</keyword>
<dbReference type="PROSITE" id="PS01124">
    <property type="entry name" value="HTH_ARAC_FAMILY_2"/>
    <property type="match status" value="1"/>
</dbReference>
<evidence type="ECO:0000256" key="4">
    <source>
        <dbReference type="ARBA" id="ARBA00023163"/>
    </source>
</evidence>
<gene>
    <name evidence="5" type="ORF">A4W93_03755</name>
</gene>
<dbReference type="InterPro" id="IPR037923">
    <property type="entry name" value="HTH-like"/>
</dbReference>
<dbReference type="InterPro" id="IPR018060">
    <property type="entry name" value="HTH_AraC"/>
</dbReference>
<dbReference type="SUPFAM" id="SSF51215">
    <property type="entry name" value="Regulatory protein AraC"/>
    <property type="match status" value="1"/>
</dbReference>
<keyword evidence="3" id="KW-0010">Activator</keyword>
<dbReference type="STRING" id="946333.A4W93_03755"/>
<dbReference type="PRINTS" id="PR00032">
    <property type="entry name" value="HTHARAC"/>
</dbReference>
<dbReference type="Pfam" id="PF12833">
    <property type="entry name" value="HTH_18"/>
    <property type="match status" value="1"/>
</dbReference>